<reference evidence="1 2" key="1">
    <citation type="journal article" date="2014" name="Genome Announc.">
        <title>Draft Genome Sequence of the Antitrypanosomally Active Sponge-Associated Bacterium Actinokineospora sp. Strain EG49.</title>
        <authorList>
            <person name="Harjes J."/>
            <person name="Ryu T."/>
            <person name="Abdelmohsen U.R."/>
            <person name="Moitinho-Silva L."/>
            <person name="Horn H."/>
            <person name="Ravasi T."/>
            <person name="Hentschel U."/>
        </authorList>
    </citation>
    <scope>NUCLEOTIDE SEQUENCE [LARGE SCALE GENOMIC DNA]</scope>
    <source>
        <strain evidence="1 2">EG49</strain>
    </source>
</reference>
<accession>A0A8E2X838</accession>
<dbReference type="OrthoDB" id="3699709at2"/>
<evidence type="ECO:0000313" key="2">
    <source>
        <dbReference type="Proteomes" id="UP000019277"/>
    </source>
</evidence>
<protein>
    <submittedName>
        <fullName evidence="1">Uncharacterized protein</fullName>
    </submittedName>
</protein>
<organism evidence="1 2">
    <name type="scientific">Actinokineospora spheciospongiae</name>
    <dbReference type="NCBI Taxonomy" id="909613"/>
    <lineage>
        <taxon>Bacteria</taxon>
        <taxon>Bacillati</taxon>
        <taxon>Actinomycetota</taxon>
        <taxon>Actinomycetes</taxon>
        <taxon>Pseudonocardiales</taxon>
        <taxon>Pseudonocardiaceae</taxon>
        <taxon>Actinokineospora</taxon>
    </lineage>
</organism>
<gene>
    <name evidence="1" type="ORF">UO65_2423</name>
</gene>
<proteinExistence type="predicted"/>
<dbReference type="STRING" id="909613.UO65_2423"/>
<keyword evidence="2" id="KW-1185">Reference proteome</keyword>
<sequence>MAFTRPGFESLSEGPFNNYVLASRGDDFTVRSLVDSVFQGGEGVHGHIPPFHPRLVRQLLDHAPDPEFLGVHRWNRSLRADEIAVEFGERPPPRHTWLLRADEIARAWGRPLLGPDGVVADVLGPDAPGHLPDPPAPR</sequence>
<accession>W7J8A6</accession>
<name>W7J8A6_9PSEU</name>
<dbReference type="Proteomes" id="UP000019277">
    <property type="component" value="Unassembled WGS sequence"/>
</dbReference>
<dbReference type="AlphaFoldDB" id="W7J8A6"/>
<comment type="caution">
    <text evidence="1">The sequence shown here is derived from an EMBL/GenBank/DDBJ whole genome shotgun (WGS) entry which is preliminary data.</text>
</comment>
<dbReference type="RefSeq" id="WP_035281725.1">
    <property type="nucleotide sequence ID" value="NZ_AYXG01000083.1"/>
</dbReference>
<evidence type="ECO:0000313" key="1">
    <source>
        <dbReference type="EMBL" id="EWC62244.1"/>
    </source>
</evidence>
<dbReference type="EMBL" id="AYXG01000083">
    <property type="protein sequence ID" value="EWC62244.1"/>
    <property type="molecule type" value="Genomic_DNA"/>
</dbReference>